<dbReference type="Proteomes" id="UP000217918">
    <property type="component" value="Unassembled WGS sequence"/>
</dbReference>
<dbReference type="EMBL" id="NVYO01000006">
    <property type="protein sequence ID" value="PBQ22357.1"/>
    <property type="molecule type" value="Genomic_DNA"/>
</dbReference>
<keyword evidence="1" id="KW-1133">Transmembrane helix</keyword>
<feature type="domain" description="Thioredoxin" evidence="2">
    <location>
        <begin position="54"/>
        <end position="140"/>
    </location>
</feature>
<reference evidence="3 4" key="1">
    <citation type="submission" date="2017-09" db="EMBL/GenBank/DDBJ databases">
        <title>Genome sequence of Lactobacillus brevis D7.</title>
        <authorList>
            <person name="Kwon M.-S."/>
            <person name="Lim S.K."/>
            <person name="Choi H.-J."/>
        </authorList>
    </citation>
    <scope>NUCLEOTIDE SEQUENCE [LARGE SCALE GENOMIC DNA]</scope>
    <source>
        <strain evidence="3 4">D7</strain>
    </source>
</reference>
<protein>
    <recommendedName>
        <fullName evidence="2">Thioredoxin domain-containing protein</fullName>
    </recommendedName>
</protein>
<name>A0A2A3TU93_LEVBR</name>
<keyword evidence="1" id="KW-0812">Transmembrane</keyword>
<proteinExistence type="predicted"/>
<evidence type="ECO:0000256" key="1">
    <source>
        <dbReference type="SAM" id="Phobius"/>
    </source>
</evidence>
<accession>A0A2A3TU93</accession>
<evidence type="ECO:0000313" key="4">
    <source>
        <dbReference type="Proteomes" id="UP000217918"/>
    </source>
</evidence>
<dbReference type="CDD" id="cd02947">
    <property type="entry name" value="TRX_family"/>
    <property type="match status" value="1"/>
</dbReference>
<organism evidence="3 4">
    <name type="scientific">Levilactobacillus brevis</name>
    <name type="common">Lactobacillus brevis</name>
    <dbReference type="NCBI Taxonomy" id="1580"/>
    <lineage>
        <taxon>Bacteria</taxon>
        <taxon>Bacillati</taxon>
        <taxon>Bacillota</taxon>
        <taxon>Bacilli</taxon>
        <taxon>Lactobacillales</taxon>
        <taxon>Lactobacillaceae</taxon>
        <taxon>Levilactobacillus</taxon>
    </lineage>
</organism>
<dbReference type="InterPro" id="IPR036249">
    <property type="entry name" value="Thioredoxin-like_sf"/>
</dbReference>
<dbReference type="SUPFAM" id="SSF52833">
    <property type="entry name" value="Thioredoxin-like"/>
    <property type="match status" value="1"/>
</dbReference>
<evidence type="ECO:0000259" key="2">
    <source>
        <dbReference type="Pfam" id="PF00085"/>
    </source>
</evidence>
<dbReference type="InterPro" id="IPR013766">
    <property type="entry name" value="Thioredoxin_domain"/>
</dbReference>
<dbReference type="RefSeq" id="WP_096110675.1">
    <property type="nucleotide sequence ID" value="NZ_NVYO01000006.1"/>
</dbReference>
<feature type="transmembrane region" description="Helical" evidence="1">
    <location>
        <begin position="12"/>
        <end position="30"/>
    </location>
</feature>
<dbReference type="Pfam" id="PF00085">
    <property type="entry name" value="Thioredoxin"/>
    <property type="match status" value="1"/>
</dbReference>
<dbReference type="Gene3D" id="3.40.30.10">
    <property type="entry name" value="Glutaredoxin"/>
    <property type="match status" value="1"/>
</dbReference>
<dbReference type="AlphaFoldDB" id="A0A2A3TU93"/>
<keyword evidence="1" id="KW-0472">Membrane</keyword>
<evidence type="ECO:0000313" key="3">
    <source>
        <dbReference type="EMBL" id="PBQ22357.1"/>
    </source>
</evidence>
<comment type="caution">
    <text evidence="3">The sequence shown here is derived from an EMBL/GenBank/DDBJ whole genome shotgun (WGS) entry which is preliminary data.</text>
</comment>
<gene>
    <name evidence="3" type="ORF">CNR29_14190</name>
</gene>
<sequence>MKKSRLKRWQVVTWIAGSVIVMGFLTGILVKNRVENKAYVESSPVTIQRTLSRKTSRRIVLLFYRPSCRYCQQIKRQLHRNEGKLKTSEQKKTPVFLKIRTTNPANIRVLDRYQVESTPTFMVIKKGQVLREYSGTNPARIDHLMLGGDTK</sequence>